<dbReference type="PANTHER" id="PTHR46909:SF1">
    <property type="entry name" value="LARGE RIBOSOMAL SUBUNIT PROTEIN BL36M"/>
    <property type="match status" value="1"/>
</dbReference>
<evidence type="ECO:0000256" key="3">
    <source>
        <dbReference type="ARBA" id="ARBA00022946"/>
    </source>
</evidence>
<dbReference type="SUPFAM" id="SSF57840">
    <property type="entry name" value="Ribosomal protein L36"/>
    <property type="match status" value="1"/>
</dbReference>
<keyword evidence="6 7" id="KW-0687">Ribonucleoprotein</keyword>
<dbReference type="AlphaFoldDB" id="A0A9Q1E956"/>
<evidence type="ECO:0000256" key="1">
    <source>
        <dbReference type="ARBA" id="ARBA00004173"/>
    </source>
</evidence>
<keyword evidence="3" id="KW-0809">Transit peptide</keyword>
<proteinExistence type="inferred from homology"/>
<dbReference type="OrthoDB" id="10265903at2759"/>
<dbReference type="InterPro" id="IPR035977">
    <property type="entry name" value="Ribosomal_bL36_sp"/>
</dbReference>
<dbReference type="GO" id="GO:0003735">
    <property type="term" value="F:structural constituent of ribosome"/>
    <property type="evidence" value="ECO:0007669"/>
    <property type="project" value="InterPro"/>
</dbReference>
<keyword evidence="5" id="KW-0496">Mitochondrion</keyword>
<gene>
    <name evidence="8" type="ORF">SKAU_G00401480</name>
</gene>
<dbReference type="InterPro" id="IPR052143">
    <property type="entry name" value="Mitoribosomal_bL36m"/>
</dbReference>
<dbReference type="EMBL" id="JAINUF010000021">
    <property type="protein sequence ID" value="KAJ8334509.1"/>
    <property type="molecule type" value="Genomic_DNA"/>
</dbReference>
<evidence type="ECO:0000256" key="5">
    <source>
        <dbReference type="ARBA" id="ARBA00023128"/>
    </source>
</evidence>
<dbReference type="GO" id="GO:0006412">
    <property type="term" value="P:translation"/>
    <property type="evidence" value="ECO:0007669"/>
    <property type="project" value="InterPro"/>
</dbReference>
<comment type="caution">
    <text evidence="8">The sequence shown here is derived from an EMBL/GenBank/DDBJ whole genome shotgun (WGS) entry which is preliminary data.</text>
</comment>
<dbReference type="Proteomes" id="UP001152622">
    <property type="component" value="Chromosome 21"/>
</dbReference>
<dbReference type="GO" id="GO:0005762">
    <property type="term" value="C:mitochondrial large ribosomal subunit"/>
    <property type="evidence" value="ECO:0007669"/>
    <property type="project" value="TreeGrafter"/>
</dbReference>
<dbReference type="HAMAP" id="MF_00251">
    <property type="entry name" value="Ribosomal_bL36"/>
    <property type="match status" value="1"/>
</dbReference>
<evidence type="ECO:0000256" key="2">
    <source>
        <dbReference type="ARBA" id="ARBA00007645"/>
    </source>
</evidence>
<evidence type="ECO:0000313" key="8">
    <source>
        <dbReference type="EMBL" id="KAJ8334509.1"/>
    </source>
</evidence>
<reference evidence="8" key="1">
    <citation type="journal article" date="2023" name="Science">
        <title>Genome structures resolve the early diversification of teleost fishes.</title>
        <authorList>
            <person name="Parey E."/>
            <person name="Louis A."/>
            <person name="Montfort J."/>
            <person name="Bouchez O."/>
            <person name="Roques C."/>
            <person name="Iampietro C."/>
            <person name="Lluch J."/>
            <person name="Castinel A."/>
            <person name="Donnadieu C."/>
            <person name="Desvignes T."/>
            <person name="Floi Bucao C."/>
            <person name="Jouanno E."/>
            <person name="Wen M."/>
            <person name="Mejri S."/>
            <person name="Dirks R."/>
            <person name="Jansen H."/>
            <person name="Henkel C."/>
            <person name="Chen W.J."/>
            <person name="Zahm M."/>
            <person name="Cabau C."/>
            <person name="Klopp C."/>
            <person name="Thompson A.W."/>
            <person name="Robinson-Rechavi M."/>
            <person name="Braasch I."/>
            <person name="Lecointre G."/>
            <person name="Bobe J."/>
            <person name="Postlethwait J.H."/>
            <person name="Berthelot C."/>
            <person name="Roest Crollius H."/>
            <person name="Guiguen Y."/>
        </authorList>
    </citation>
    <scope>NUCLEOTIDE SEQUENCE</scope>
    <source>
        <strain evidence="8">WJC10195</strain>
    </source>
</reference>
<accession>A0A9Q1E956</accession>
<comment type="similarity">
    <text evidence="2 7">Belongs to the bacterial ribosomal protein bL36 family.</text>
</comment>
<evidence type="ECO:0000256" key="7">
    <source>
        <dbReference type="RuleBase" id="RU000570"/>
    </source>
</evidence>
<evidence type="ECO:0000256" key="6">
    <source>
        <dbReference type="ARBA" id="ARBA00023274"/>
    </source>
</evidence>
<evidence type="ECO:0000256" key="4">
    <source>
        <dbReference type="ARBA" id="ARBA00022980"/>
    </source>
</evidence>
<keyword evidence="9" id="KW-1185">Reference proteome</keyword>
<dbReference type="PROSITE" id="PS00828">
    <property type="entry name" value="RIBOSOMAL_L36"/>
    <property type="match status" value="1"/>
</dbReference>
<name>A0A9Q1E956_SYNKA</name>
<dbReference type="NCBIfam" id="TIGR01022">
    <property type="entry name" value="rpmJ_bact"/>
    <property type="match status" value="1"/>
</dbReference>
<comment type="subcellular location">
    <subcellularLocation>
        <location evidence="1">Mitochondrion</location>
    </subcellularLocation>
</comment>
<dbReference type="PANTHER" id="PTHR46909">
    <property type="entry name" value="39S RIBOSOMAL PROTEIN L36, MITOCHONDRIAL"/>
    <property type="match status" value="1"/>
</dbReference>
<protein>
    <recommendedName>
        <fullName evidence="7">Ribosomal protein</fullName>
    </recommendedName>
</protein>
<organism evidence="8 9">
    <name type="scientific">Synaphobranchus kaupii</name>
    <name type="common">Kaup's arrowtooth eel</name>
    <dbReference type="NCBI Taxonomy" id="118154"/>
    <lineage>
        <taxon>Eukaryota</taxon>
        <taxon>Metazoa</taxon>
        <taxon>Chordata</taxon>
        <taxon>Craniata</taxon>
        <taxon>Vertebrata</taxon>
        <taxon>Euteleostomi</taxon>
        <taxon>Actinopterygii</taxon>
        <taxon>Neopterygii</taxon>
        <taxon>Teleostei</taxon>
        <taxon>Anguilliformes</taxon>
        <taxon>Synaphobranchidae</taxon>
        <taxon>Synaphobranchus</taxon>
    </lineage>
</organism>
<dbReference type="InterPro" id="IPR000473">
    <property type="entry name" value="Ribosomal_bL36"/>
</dbReference>
<evidence type="ECO:0000313" key="9">
    <source>
        <dbReference type="Proteomes" id="UP001152622"/>
    </source>
</evidence>
<keyword evidence="4 7" id="KW-0689">Ribosomal protein</keyword>
<sequence length="147" mass="16631">MSTRTQWHSYVARYSAECIFNRLHLEGGGAMTPLLLTGFVSSLTRQLSYLGKYAATCASPAAGVYRCMSAVSAIRTRTVLQPAFESHRQLPMPLLGRCKQLQCVQPSAGMKTKSALKRRCKDCYFVRRRGRLFVFCKTHPRHKQRQG</sequence>
<dbReference type="Pfam" id="PF00444">
    <property type="entry name" value="Ribosomal_L36"/>
    <property type="match status" value="1"/>
</dbReference>